<dbReference type="SUPFAM" id="SSF51905">
    <property type="entry name" value="FAD/NAD(P)-binding domain"/>
    <property type="match status" value="2"/>
</dbReference>
<dbReference type="Pfam" id="PF13738">
    <property type="entry name" value="Pyr_redox_3"/>
    <property type="match status" value="1"/>
</dbReference>
<dbReference type="Gene3D" id="3.50.50.60">
    <property type="entry name" value="FAD/NAD(P)-binding domain"/>
    <property type="match status" value="1"/>
</dbReference>
<dbReference type="AlphaFoldDB" id="A0A974AGF5"/>
<comment type="caution">
    <text evidence="2">The sequence shown here is derived from an EMBL/GenBank/DDBJ whole genome shotgun (WGS) entry which is preliminary data.</text>
</comment>
<dbReference type="InterPro" id="IPR036188">
    <property type="entry name" value="FAD/NAD-bd_sf"/>
</dbReference>
<reference evidence="2" key="1">
    <citation type="submission" date="2020-06" db="EMBL/GenBank/DDBJ databases">
        <title>Whole Genome Sequence of Bradyrhizobium sp. Strain 66S1MB.</title>
        <authorList>
            <person name="Bromfield E."/>
            <person name="Cloutier S."/>
        </authorList>
    </citation>
    <scope>NUCLEOTIDE SEQUENCE</scope>
    <source>
        <strain evidence="2">66S1MB</strain>
    </source>
</reference>
<dbReference type="PANTHER" id="PTHR43539:SF68">
    <property type="entry name" value="FLAVIN-BINDING MONOOXYGENASE-LIKE PROTEIN (AFU_ORTHOLOGUE AFUA_4G09220)"/>
    <property type="match status" value="1"/>
</dbReference>
<dbReference type="EMBL" id="JABWSX010000001">
    <property type="protein sequence ID" value="NVL10726.1"/>
    <property type="molecule type" value="Genomic_DNA"/>
</dbReference>
<dbReference type="RefSeq" id="WP_176533811.1">
    <property type="nucleotide sequence ID" value="NZ_CP088022.1"/>
</dbReference>
<evidence type="ECO:0000313" key="2">
    <source>
        <dbReference type="EMBL" id="NVL10726.1"/>
    </source>
</evidence>
<gene>
    <name evidence="2" type="ORF">HU230_34775</name>
</gene>
<dbReference type="InterPro" id="IPR050982">
    <property type="entry name" value="Auxin_biosynth/cation_transpt"/>
</dbReference>
<protein>
    <submittedName>
        <fullName evidence="2">NAD(P)/FAD-dependent oxidoreductase</fullName>
    </submittedName>
</protein>
<sequence>MLDKTDDISVAADNWLVQFEDALAGPDDVLLKPLFHPESYWRDVLALSWNIQTVNRAFAIVEELPAHARRSAPHDFRIDAERAPPRRVMRAGTSAIEAIFKFETAVGRGHGIVRLIPDAADGDRLKAWTLLTALEELKGFEEQQGNTRPRGQAYSRDFRGPNWLDLRKVSAEYAGRDPDVLVVGGGQAGLAIAARLQQLKIDALIVDHEARVGDNWRKRYHALTLHNQVQVNHLPYMPFPPNWPTYIPKDKLANWFESYVDAMELNFWTGTEFVGGSYDDAQGRWTIELRRADGTTRKLQPRHVVMATGVSGIPSVPDIPGLKNFSGKVLHSSGYEDGEHWAGKRALVIGTGNSGHDIAQDLHSSGAEVTLVQRSSTLVTNIEPSAQLAYAAYNEGSLEDNDLIATSMPLALAKRSHVLMTEQSKQLDRPLLDGLARKGFKLDFGDGGTGWQYLTRGGGYYFNVGCSDLVASGAIDLKQFADIETFVGEGARLKTGETVGADLIVLATGYRPQEELVKKLFGEAMAARVGPIWGFGDGQELRNMYTRTPQPGLWFIAGSLAQCRINSRYLALQIKAIEEGLLPRDVGPVAKLT</sequence>
<accession>A0A974AGF5</accession>
<keyword evidence="1" id="KW-0560">Oxidoreductase</keyword>
<dbReference type="PANTHER" id="PTHR43539">
    <property type="entry name" value="FLAVIN-BINDING MONOOXYGENASE-LIKE PROTEIN (AFU_ORTHOLOGUE AFUA_4G09220)"/>
    <property type="match status" value="1"/>
</dbReference>
<proteinExistence type="predicted"/>
<name>A0A974AGF5_9BRAD</name>
<dbReference type="GO" id="GO:0050660">
    <property type="term" value="F:flavin adenine dinucleotide binding"/>
    <property type="evidence" value="ECO:0007669"/>
    <property type="project" value="TreeGrafter"/>
</dbReference>
<organism evidence="2">
    <name type="scientific">Bradyrhizobium quebecense</name>
    <dbReference type="NCBI Taxonomy" id="2748629"/>
    <lineage>
        <taxon>Bacteria</taxon>
        <taxon>Pseudomonadati</taxon>
        <taxon>Pseudomonadota</taxon>
        <taxon>Alphaproteobacteria</taxon>
        <taxon>Hyphomicrobiales</taxon>
        <taxon>Nitrobacteraceae</taxon>
        <taxon>Bradyrhizobium</taxon>
    </lineage>
</organism>
<evidence type="ECO:0000256" key="1">
    <source>
        <dbReference type="ARBA" id="ARBA00023002"/>
    </source>
</evidence>
<dbReference type="GO" id="GO:0004497">
    <property type="term" value="F:monooxygenase activity"/>
    <property type="evidence" value="ECO:0007669"/>
    <property type="project" value="TreeGrafter"/>
</dbReference>
<dbReference type="PRINTS" id="PR00411">
    <property type="entry name" value="PNDRDTASEI"/>
</dbReference>